<protein>
    <submittedName>
        <fullName evidence="1">Uncharacterized protein</fullName>
    </submittedName>
</protein>
<gene>
    <name evidence="1" type="ORF">OR37_00003</name>
</gene>
<name>R0ER56_CAUVI</name>
<dbReference type="OrthoDB" id="7190399at2"/>
<dbReference type="RefSeq" id="WP_004615017.1">
    <property type="nucleotide sequence ID" value="NZ_APMP01000001.1"/>
</dbReference>
<dbReference type="AlphaFoldDB" id="R0ER56"/>
<organism evidence="1 2">
    <name type="scientific">Caulobacter vibrioides OR37</name>
    <dbReference type="NCBI Taxonomy" id="1292034"/>
    <lineage>
        <taxon>Bacteria</taxon>
        <taxon>Pseudomonadati</taxon>
        <taxon>Pseudomonadota</taxon>
        <taxon>Alphaproteobacteria</taxon>
        <taxon>Caulobacterales</taxon>
        <taxon>Caulobacteraceae</taxon>
        <taxon>Caulobacter</taxon>
    </lineage>
</organism>
<dbReference type="STRING" id="1292034.OR37_00003"/>
<evidence type="ECO:0000313" key="2">
    <source>
        <dbReference type="Proteomes" id="UP000013063"/>
    </source>
</evidence>
<comment type="caution">
    <text evidence="1">The sequence shown here is derived from an EMBL/GenBank/DDBJ whole genome shotgun (WGS) entry which is preliminary data.</text>
</comment>
<dbReference type="PATRIC" id="fig|1292034.3.peg.2"/>
<dbReference type="Proteomes" id="UP000013063">
    <property type="component" value="Unassembled WGS sequence"/>
</dbReference>
<keyword evidence="2" id="KW-1185">Reference proteome</keyword>
<proteinExistence type="predicted"/>
<sequence>MTMIIVDSDQVRRLRSLLPAITKAHLQGTLGISETTWVRLRDKRPIRRSTYDRLMRRFAALTKSLSASNGLI</sequence>
<accession>R0ER56</accession>
<dbReference type="EMBL" id="APMP01000001">
    <property type="protein sequence ID" value="ENZ83502.1"/>
    <property type="molecule type" value="Genomic_DNA"/>
</dbReference>
<reference evidence="1 2" key="1">
    <citation type="journal article" date="2013" name="Genome Announc.">
        <title>Draft Genome Sequence for Caulobacter sp. Strain OR37, a Bacterium Tolerant to Heavy Metals.</title>
        <authorList>
            <person name="Utturkar S.M."/>
            <person name="Bollmann A."/>
            <person name="Brzoska R.M."/>
            <person name="Klingeman D.M."/>
            <person name="Epstein S.E."/>
            <person name="Palumbo A.V."/>
            <person name="Brown S.D."/>
        </authorList>
    </citation>
    <scope>NUCLEOTIDE SEQUENCE [LARGE SCALE GENOMIC DNA]</scope>
    <source>
        <strain evidence="1 2">OR37</strain>
    </source>
</reference>
<evidence type="ECO:0000313" key="1">
    <source>
        <dbReference type="EMBL" id="ENZ83502.1"/>
    </source>
</evidence>